<dbReference type="Pfam" id="PF07885">
    <property type="entry name" value="Ion_trans_2"/>
    <property type="match status" value="1"/>
</dbReference>
<dbReference type="PANTHER" id="PTHR43833:SF9">
    <property type="entry name" value="POTASSIUM CHANNEL PROTEIN YUGO-RELATED"/>
    <property type="match status" value="1"/>
</dbReference>
<dbReference type="InterPro" id="IPR036721">
    <property type="entry name" value="RCK_C_sf"/>
</dbReference>
<evidence type="ECO:0000259" key="3">
    <source>
        <dbReference type="PROSITE" id="PS51201"/>
    </source>
</evidence>
<dbReference type="SUPFAM" id="SSF51735">
    <property type="entry name" value="NAD(P)-binding Rossmann-fold domains"/>
    <property type="match status" value="1"/>
</dbReference>
<dbReference type="Gene3D" id="1.10.287.70">
    <property type="match status" value="1"/>
</dbReference>
<keyword evidence="2" id="KW-0472">Membrane</keyword>
<sequence>MFRKSLKSRIHWTRELVIRRLSFGILLLMASLIIGQLGYILLEDYTLIEAFYMTVITLSTVGFTEVRPLSNTGRLFTSFYIIINLGIFAYAIGTITSYFVEGEFAELFKRYMTGKKVDKLKNHIIVCGMGRNGSRACEELQKSNRPFVVVELKSDLVEQYDQSSNLQYVIGDATMDEVLLSAGIERADAIITTLPRDTDNVFIALTARELNPKVRIIARATDESAEKKLYRAGANQVVMPDAIGGVHMARLITQPSVIEFLSILSGASSDSLKLEDIMYDELQEPYRDKTLRELNIRHHTGATVIGFKHQSARFTFNPPGDLKFEQGDTMIIIGGERNIESFRKYYT</sequence>
<dbReference type="AlphaFoldDB" id="A0AA49GTT0"/>
<dbReference type="GO" id="GO:0008324">
    <property type="term" value="F:monoatomic cation transmembrane transporter activity"/>
    <property type="evidence" value="ECO:0007669"/>
    <property type="project" value="InterPro"/>
</dbReference>
<dbReference type="SUPFAM" id="SSF116726">
    <property type="entry name" value="TrkA C-terminal domain-like"/>
    <property type="match status" value="1"/>
</dbReference>
<dbReference type="InterPro" id="IPR003148">
    <property type="entry name" value="RCK_N"/>
</dbReference>
<keyword evidence="5" id="KW-0406">Ion transport</keyword>
<dbReference type="PROSITE" id="PS51201">
    <property type="entry name" value="RCK_N"/>
    <property type="match status" value="1"/>
</dbReference>
<organism evidence="5">
    <name type="scientific">Roseihalotalea indica</name>
    <dbReference type="NCBI Taxonomy" id="2867963"/>
    <lineage>
        <taxon>Bacteria</taxon>
        <taxon>Pseudomonadati</taxon>
        <taxon>Bacteroidota</taxon>
        <taxon>Cytophagia</taxon>
        <taxon>Cytophagales</taxon>
        <taxon>Catalimonadaceae</taxon>
        <taxon>Roseihalotalea</taxon>
    </lineage>
</organism>
<keyword evidence="5" id="KW-0813">Transport</keyword>
<dbReference type="GO" id="GO:0005886">
    <property type="term" value="C:plasma membrane"/>
    <property type="evidence" value="ECO:0007669"/>
    <property type="project" value="UniProtKB-SubCell"/>
</dbReference>
<keyword evidence="2" id="KW-0812">Transmembrane</keyword>
<evidence type="ECO:0000256" key="2">
    <source>
        <dbReference type="SAM" id="Phobius"/>
    </source>
</evidence>
<dbReference type="InterPro" id="IPR050721">
    <property type="entry name" value="Trk_Ktr_HKT_K-transport"/>
</dbReference>
<dbReference type="Pfam" id="PF02080">
    <property type="entry name" value="TrkA_C"/>
    <property type="match status" value="1"/>
</dbReference>
<evidence type="ECO:0000313" key="5">
    <source>
        <dbReference type="EMBL" id="WKN37649.1"/>
    </source>
</evidence>
<dbReference type="InterPro" id="IPR036291">
    <property type="entry name" value="NAD(P)-bd_dom_sf"/>
</dbReference>
<dbReference type="InterPro" id="IPR013099">
    <property type="entry name" value="K_chnl_dom"/>
</dbReference>
<feature type="transmembrane region" description="Helical" evidence="2">
    <location>
        <begin position="78"/>
        <end position="100"/>
    </location>
</feature>
<dbReference type="SUPFAM" id="SSF81324">
    <property type="entry name" value="Voltage-gated potassium channels"/>
    <property type="match status" value="1"/>
</dbReference>
<feature type="transmembrane region" description="Helical" evidence="2">
    <location>
        <begin position="47"/>
        <end position="66"/>
    </location>
</feature>
<dbReference type="Gene3D" id="3.40.50.720">
    <property type="entry name" value="NAD(P)-binding Rossmann-like Domain"/>
    <property type="match status" value="1"/>
</dbReference>
<dbReference type="EMBL" id="CP120682">
    <property type="protein sequence ID" value="WKN37649.1"/>
    <property type="molecule type" value="Genomic_DNA"/>
</dbReference>
<proteinExistence type="predicted"/>
<evidence type="ECO:0000256" key="1">
    <source>
        <dbReference type="ARBA" id="ARBA00004651"/>
    </source>
</evidence>
<accession>A0AA49GTT0</accession>
<dbReference type="Gene3D" id="3.30.70.1450">
    <property type="entry name" value="Regulator of K+ conductance, C-terminal domain"/>
    <property type="match status" value="1"/>
</dbReference>
<gene>
    <name evidence="5" type="ORF">K4G66_02870</name>
</gene>
<keyword evidence="2" id="KW-1133">Transmembrane helix</keyword>
<protein>
    <submittedName>
        <fullName evidence="5">Potassium channel protein</fullName>
    </submittedName>
</protein>
<comment type="subcellular location">
    <subcellularLocation>
        <location evidence="1">Cell membrane</location>
        <topology evidence="1">Multi-pass membrane protein</topology>
    </subcellularLocation>
</comment>
<dbReference type="GO" id="GO:0006813">
    <property type="term" value="P:potassium ion transport"/>
    <property type="evidence" value="ECO:0007669"/>
    <property type="project" value="InterPro"/>
</dbReference>
<feature type="domain" description="RCK N-terminal" evidence="3">
    <location>
        <begin position="121"/>
        <end position="239"/>
    </location>
</feature>
<dbReference type="PANTHER" id="PTHR43833">
    <property type="entry name" value="POTASSIUM CHANNEL PROTEIN 2-RELATED-RELATED"/>
    <property type="match status" value="1"/>
</dbReference>
<dbReference type="InterPro" id="IPR006037">
    <property type="entry name" value="RCK_C"/>
</dbReference>
<feature type="transmembrane region" description="Helical" evidence="2">
    <location>
        <begin position="21"/>
        <end position="41"/>
    </location>
</feature>
<evidence type="ECO:0000259" key="4">
    <source>
        <dbReference type="PROSITE" id="PS51202"/>
    </source>
</evidence>
<name>A0AA49GTT0_9BACT</name>
<reference evidence="5" key="1">
    <citation type="journal article" date="2023" name="Comput. Struct. Biotechnol. J.">
        <title>Discovery of a novel marine Bacteroidetes with a rich repertoire of carbohydrate-active enzymes.</title>
        <authorList>
            <person name="Chen B."/>
            <person name="Liu G."/>
            <person name="Chen Q."/>
            <person name="Wang H."/>
            <person name="Liu L."/>
            <person name="Tang K."/>
        </authorList>
    </citation>
    <scope>NUCLEOTIDE SEQUENCE</scope>
    <source>
        <strain evidence="5">TK19036</strain>
    </source>
</reference>
<keyword evidence="5" id="KW-0407">Ion channel</keyword>
<dbReference type="Pfam" id="PF02254">
    <property type="entry name" value="TrkA_N"/>
    <property type="match status" value="1"/>
</dbReference>
<dbReference type="PROSITE" id="PS51202">
    <property type="entry name" value="RCK_C"/>
    <property type="match status" value="1"/>
</dbReference>
<reference evidence="5" key="2">
    <citation type="journal article" date="2024" name="Antonie Van Leeuwenhoek">
        <title>Roseihalotalea indica gen. nov., sp. nov., a halophilic Bacteroidetes from mesopelagic Southwest Indian Ocean with higher carbohydrate metabolic potential.</title>
        <authorList>
            <person name="Chen B."/>
            <person name="Zhang M."/>
            <person name="Lin D."/>
            <person name="Ye J."/>
            <person name="Tang K."/>
        </authorList>
    </citation>
    <scope>NUCLEOTIDE SEQUENCE</scope>
    <source>
        <strain evidence="5">TK19036</strain>
    </source>
</reference>
<feature type="domain" description="RCK C-terminal" evidence="4">
    <location>
        <begin position="261"/>
        <end position="347"/>
    </location>
</feature>